<reference evidence="8" key="1">
    <citation type="submission" date="2015-06" db="EMBL/GenBank/DDBJ databases">
        <title>Genetic Architecture Underlying Mating-Type Determination in the Yeast Leucosporidium scottii and the Evolution of Mating Systems in Basidiomycetes.</title>
        <authorList>
            <person name="Maia T.M."/>
            <person name="Lopes S."/>
            <person name="Almeida J.M.G.C.F."/>
            <person name="Rosa L.H."/>
            <person name="Sampaio J.P."/>
            <person name="Goncalves P."/>
            <person name="Coelho M.A."/>
        </authorList>
    </citation>
    <scope>NUCLEOTIDE SEQUENCE</scope>
</reference>
<protein>
    <recommendedName>
        <fullName evidence="7">Amino acid transporter transmembrane domain-containing protein</fullName>
    </recommendedName>
</protein>
<dbReference type="PANTHER" id="PTHR22950">
    <property type="entry name" value="AMINO ACID TRANSPORTER"/>
    <property type="match status" value="1"/>
</dbReference>
<keyword evidence="4 6" id="KW-1133">Transmembrane helix</keyword>
<feature type="transmembrane region" description="Helical" evidence="6">
    <location>
        <begin position="76"/>
        <end position="96"/>
    </location>
</feature>
<dbReference type="Gene3D" id="1.20.1740.10">
    <property type="entry name" value="Amino acid/polyamine transporter I"/>
    <property type="match status" value="1"/>
</dbReference>
<name>A0A0H5FTF8_9BASI</name>
<dbReference type="Pfam" id="PF01490">
    <property type="entry name" value="Aa_trans"/>
    <property type="match status" value="2"/>
</dbReference>
<evidence type="ECO:0000256" key="2">
    <source>
        <dbReference type="ARBA" id="ARBA00008066"/>
    </source>
</evidence>
<evidence type="ECO:0000256" key="1">
    <source>
        <dbReference type="ARBA" id="ARBA00004141"/>
    </source>
</evidence>
<dbReference type="GO" id="GO:0015179">
    <property type="term" value="F:L-amino acid transmembrane transporter activity"/>
    <property type="evidence" value="ECO:0007669"/>
    <property type="project" value="TreeGrafter"/>
</dbReference>
<evidence type="ECO:0000256" key="5">
    <source>
        <dbReference type="ARBA" id="ARBA00023136"/>
    </source>
</evidence>
<dbReference type="GO" id="GO:0016020">
    <property type="term" value="C:membrane"/>
    <property type="evidence" value="ECO:0007669"/>
    <property type="project" value="UniProtKB-SubCell"/>
</dbReference>
<dbReference type="EMBL" id="LN868506">
    <property type="protein sequence ID" value="CRX78945.1"/>
    <property type="molecule type" value="Genomic_DNA"/>
</dbReference>
<evidence type="ECO:0000313" key="8">
    <source>
        <dbReference type="EMBL" id="CRX78945.1"/>
    </source>
</evidence>
<feature type="transmembrane region" description="Helical" evidence="6">
    <location>
        <begin position="223"/>
        <end position="244"/>
    </location>
</feature>
<feature type="transmembrane region" description="Helical" evidence="6">
    <location>
        <begin position="256"/>
        <end position="278"/>
    </location>
</feature>
<keyword evidence="3 6" id="KW-0812">Transmembrane</keyword>
<feature type="transmembrane region" description="Helical" evidence="6">
    <location>
        <begin position="143"/>
        <end position="162"/>
    </location>
</feature>
<evidence type="ECO:0000256" key="4">
    <source>
        <dbReference type="ARBA" id="ARBA00022989"/>
    </source>
</evidence>
<evidence type="ECO:0000259" key="7">
    <source>
        <dbReference type="Pfam" id="PF01490"/>
    </source>
</evidence>
<feature type="transmembrane region" description="Helical" evidence="6">
    <location>
        <begin position="174"/>
        <end position="195"/>
    </location>
</feature>
<feature type="domain" description="Amino acid transporter transmembrane" evidence="7">
    <location>
        <begin position="53"/>
        <end position="101"/>
    </location>
</feature>
<dbReference type="AlphaFoldDB" id="A0A0H5FTF8"/>
<comment type="similarity">
    <text evidence="2">Belongs to the amino acid/polyamine transporter 2 family.</text>
</comment>
<accession>A0A0H5FTF8</accession>
<organism evidence="8">
    <name type="scientific">Leucosporidium scottii</name>
    <dbReference type="NCBI Taxonomy" id="5278"/>
    <lineage>
        <taxon>Eukaryota</taxon>
        <taxon>Fungi</taxon>
        <taxon>Dikarya</taxon>
        <taxon>Basidiomycota</taxon>
        <taxon>Pucciniomycotina</taxon>
        <taxon>Microbotryomycetes</taxon>
        <taxon>Leucosporidiales</taxon>
        <taxon>Leucosporidium</taxon>
    </lineage>
</organism>
<feature type="domain" description="Amino acid transporter transmembrane" evidence="7">
    <location>
        <begin position="127"/>
        <end position="430"/>
    </location>
</feature>
<comment type="subcellular location">
    <subcellularLocation>
        <location evidence="1">Membrane</location>
        <topology evidence="1">Multi-pass membrane protein</topology>
    </subcellularLocation>
</comment>
<sequence length="457" mass="48787">MLNEEKKMMNKGTSAEEVQQVLAVEEKEVGVADGVFGGGGGEGKEGQVNYNTVGWVGTSVLLMKTQIGLGVLSLPYVLSVFGAVPGVFIIIGVALITTWSDLEVGRWKLRHPESFGFTYLIFELATVGSAFVGLSVALNAISLHGTCTAVFIAVMAVAALLLASIRTLNKISFLSYIGLASILSAILTLAIAVSLQSRPSLAPQNGPWDKGLLITNRPAFSDAMLALSTVVFSFAGTPAFLPIASEMKRPRDYMKAAILCQAVVTSTFLIIGIIVYYYCGEYVASPALGSAGPLLKRICYGLAIPGLLVSMTIYTHLSAKWILVRLLRGTPHLTANSIRHWVTWEGCLMGCVLVAYLFASAVPSFNSIVGLFGALCGTFLCMQAMALMWLHDEGEDVRKGRKRNWLGTAWCFFVLAIGTFIMIGGTYGSIVSIIDTYKADPGSAWSCADNSGTVPSS</sequence>
<feature type="transmembrane region" description="Helical" evidence="6">
    <location>
        <begin position="410"/>
        <end position="434"/>
    </location>
</feature>
<dbReference type="PANTHER" id="PTHR22950:SF683">
    <property type="entry name" value="AMINO ACID TRANSPORTER (EUROFUNG)"/>
    <property type="match status" value="1"/>
</dbReference>
<evidence type="ECO:0000256" key="6">
    <source>
        <dbReference type="SAM" id="Phobius"/>
    </source>
</evidence>
<keyword evidence="5 6" id="KW-0472">Membrane</keyword>
<feature type="transmembrane region" description="Helical" evidence="6">
    <location>
        <begin position="298"/>
        <end position="317"/>
    </location>
</feature>
<gene>
    <name evidence="8" type="ORF">ls5930a1_00028</name>
</gene>
<proteinExistence type="inferred from homology"/>
<dbReference type="InterPro" id="IPR013057">
    <property type="entry name" value="AA_transpt_TM"/>
</dbReference>
<feature type="transmembrane region" description="Helical" evidence="6">
    <location>
        <begin position="117"/>
        <end position="137"/>
    </location>
</feature>
<evidence type="ECO:0000256" key="3">
    <source>
        <dbReference type="ARBA" id="ARBA00022692"/>
    </source>
</evidence>
<feature type="transmembrane region" description="Helical" evidence="6">
    <location>
        <begin position="365"/>
        <end position="390"/>
    </location>
</feature>
<feature type="transmembrane region" description="Helical" evidence="6">
    <location>
        <begin position="338"/>
        <end position="359"/>
    </location>
</feature>